<dbReference type="GeneID" id="41826872"/>
<dbReference type="PROSITE" id="PS50159">
    <property type="entry name" value="RIBOSOMAL_S13_2"/>
    <property type="match status" value="1"/>
</dbReference>
<evidence type="ECO:0000256" key="4">
    <source>
        <dbReference type="ARBA" id="ARBA00022884"/>
    </source>
</evidence>
<dbReference type="Gene3D" id="1.10.8.50">
    <property type="match status" value="1"/>
</dbReference>
<comment type="similarity">
    <text evidence="1 7">Belongs to the universal ribosomal protein uS13 family.</text>
</comment>
<gene>
    <name evidence="9" type="primary">rps13</name>
</gene>
<dbReference type="Pfam" id="PF00416">
    <property type="entry name" value="Ribosomal_S13"/>
    <property type="match status" value="1"/>
</dbReference>
<dbReference type="HAMAP" id="MF_01315">
    <property type="entry name" value="Ribosomal_uS13"/>
    <property type="match status" value="1"/>
</dbReference>
<dbReference type="PROSITE" id="PS00646">
    <property type="entry name" value="RIBOSOMAL_S13_1"/>
    <property type="match status" value="1"/>
</dbReference>
<keyword evidence="9" id="KW-0934">Plastid</keyword>
<organism evidence="9">
    <name type="scientific">Nitzschia alba</name>
    <name type="common">Marine diatom</name>
    <dbReference type="NCBI Taxonomy" id="2858"/>
    <lineage>
        <taxon>Eukaryota</taxon>
        <taxon>Sar</taxon>
        <taxon>Stramenopiles</taxon>
        <taxon>Ochrophyta</taxon>
        <taxon>Bacillariophyta</taxon>
        <taxon>Bacillariophyceae</taxon>
        <taxon>Bacillariophycidae</taxon>
        <taxon>Bacillariales</taxon>
        <taxon>Bacillariaceae</taxon>
        <taxon>Nitzschia</taxon>
    </lineage>
</organism>
<keyword evidence="4" id="KW-0694">RNA-binding</keyword>
<evidence type="ECO:0000256" key="8">
    <source>
        <dbReference type="SAM" id="MobiDB-lite"/>
    </source>
</evidence>
<dbReference type="AlphaFoldDB" id="A0A5C0F2R3"/>
<reference evidence="9" key="1">
    <citation type="submission" date="2019-06" db="EMBL/GenBank/DDBJ databases">
        <authorList>
            <person name="Grosvenor D.A."/>
            <person name="Keepers K.G."/>
            <person name="Pogoda C.S."/>
            <person name="Kane N.C."/>
            <person name="Kociolek J.P."/>
        </authorList>
    </citation>
    <scope>NUCLEOTIDE SEQUENCE</scope>
</reference>
<dbReference type="GO" id="GO:0015935">
    <property type="term" value="C:small ribosomal subunit"/>
    <property type="evidence" value="ECO:0007669"/>
    <property type="project" value="TreeGrafter"/>
</dbReference>
<dbReference type="SUPFAM" id="SSF46946">
    <property type="entry name" value="S13-like H2TH domain"/>
    <property type="match status" value="1"/>
</dbReference>
<evidence type="ECO:0000256" key="1">
    <source>
        <dbReference type="ARBA" id="ARBA00008080"/>
    </source>
</evidence>
<dbReference type="InterPro" id="IPR019980">
    <property type="entry name" value="Ribosomal_uS13_bac-type"/>
</dbReference>
<dbReference type="PANTHER" id="PTHR10871:SF1">
    <property type="entry name" value="SMALL RIBOSOMAL SUBUNIT PROTEIN US13M"/>
    <property type="match status" value="1"/>
</dbReference>
<dbReference type="EMBL" id="MN065498">
    <property type="protein sequence ID" value="QEI59602.1"/>
    <property type="molecule type" value="Genomic_DNA"/>
</dbReference>
<dbReference type="InterPro" id="IPR010979">
    <property type="entry name" value="Ribosomal_uS13-like_H2TH"/>
</dbReference>
<geneLocation type="plastid" evidence="9"/>
<dbReference type="GO" id="GO:0005739">
    <property type="term" value="C:mitochondrion"/>
    <property type="evidence" value="ECO:0007669"/>
    <property type="project" value="TreeGrafter"/>
</dbReference>
<dbReference type="PIRSF" id="PIRSF002134">
    <property type="entry name" value="Ribosomal_S13"/>
    <property type="match status" value="1"/>
</dbReference>
<dbReference type="GO" id="GO:0006412">
    <property type="term" value="P:translation"/>
    <property type="evidence" value="ECO:0007669"/>
    <property type="project" value="InterPro"/>
</dbReference>
<evidence type="ECO:0000256" key="5">
    <source>
        <dbReference type="ARBA" id="ARBA00022980"/>
    </source>
</evidence>
<feature type="region of interest" description="Disordered" evidence="8">
    <location>
        <begin position="94"/>
        <end position="128"/>
    </location>
</feature>
<proteinExistence type="inferred from homology"/>
<evidence type="ECO:0000256" key="7">
    <source>
        <dbReference type="RuleBase" id="RU003830"/>
    </source>
</evidence>
<accession>A0A5C0F2R3</accession>
<dbReference type="PANTHER" id="PTHR10871">
    <property type="entry name" value="30S RIBOSOMAL PROTEIN S13/40S RIBOSOMAL PROTEIN S18"/>
    <property type="match status" value="1"/>
</dbReference>
<dbReference type="NCBIfam" id="TIGR03631">
    <property type="entry name" value="uS13_bact"/>
    <property type="match status" value="1"/>
</dbReference>
<dbReference type="RefSeq" id="YP_009695299.1">
    <property type="nucleotide sequence ID" value="NC_044785.1"/>
</dbReference>
<keyword evidence="3" id="KW-0699">rRNA-binding</keyword>
<dbReference type="GO" id="GO:0003735">
    <property type="term" value="F:structural constituent of ribosome"/>
    <property type="evidence" value="ECO:0007669"/>
    <property type="project" value="InterPro"/>
</dbReference>
<evidence type="ECO:0000256" key="3">
    <source>
        <dbReference type="ARBA" id="ARBA00022730"/>
    </source>
</evidence>
<dbReference type="Gene3D" id="4.10.910.10">
    <property type="entry name" value="30s ribosomal protein s13, domain 2"/>
    <property type="match status" value="1"/>
</dbReference>
<dbReference type="InterPro" id="IPR018269">
    <property type="entry name" value="Ribosomal_uS13_CS"/>
</dbReference>
<dbReference type="FunFam" id="1.10.8.50:FF:000001">
    <property type="entry name" value="30S ribosomal protein S13"/>
    <property type="match status" value="1"/>
</dbReference>
<dbReference type="GO" id="GO:0019843">
    <property type="term" value="F:rRNA binding"/>
    <property type="evidence" value="ECO:0007669"/>
    <property type="project" value="UniProtKB-KW"/>
</dbReference>
<evidence type="ECO:0000256" key="2">
    <source>
        <dbReference type="ARBA" id="ARBA00011458"/>
    </source>
</evidence>
<name>A0A5C0F2R3_NITAL</name>
<sequence length="128" mass="14939">MIKLIGIDLPQNKKVKYSLTKIYGIGIATAKNILTIAKISFDKKTCDLSFAEIKVLRQILQKNNIKLEGDLRRFKDSNINKLIEINCYKGRRHKQKLPVHGQRTRTNSRTKRDKKKLKKKLKKHVKTI</sequence>
<dbReference type="InterPro" id="IPR027437">
    <property type="entry name" value="Rbsml_uS13_C"/>
</dbReference>
<dbReference type="InterPro" id="IPR001892">
    <property type="entry name" value="Ribosomal_uS13"/>
</dbReference>
<keyword evidence="6 7" id="KW-0687">Ribonucleoprotein</keyword>
<keyword evidence="5 7" id="KW-0689">Ribosomal protein</keyword>
<protein>
    <submittedName>
        <fullName evidence="9">30S ribosomal protein S13</fullName>
    </submittedName>
</protein>
<comment type="subunit">
    <text evidence="2">Part of the 30S ribosomal subunit.</text>
</comment>
<evidence type="ECO:0000256" key="6">
    <source>
        <dbReference type="ARBA" id="ARBA00023274"/>
    </source>
</evidence>
<evidence type="ECO:0000313" key="9">
    <source>
        <dbReference type="EMBL" id="QEI59602.1"/>
    </source>
</evidence>